<dbReference type="CDD" id="cd03311">
    <property type="entry name" value="CIMS_C_terminal_like"/>
    <property type="match status" value="1"/>
</dbReference>
<dbReference type="Pfam" id="PF01717">
    <property type="entry name" value="Meth_synt_2"/>
    <property type="match status" value="1"/>
</dbReference>
<organism evidence="17 18">
    <name type="scientific">Thermospira aquatica</name>
    <dbReference type="NCBI Taxonomy" id="2828656"/>
    <lineage>
        <taxon>Bacteria</taxon>
        <taxon>Pseudomonadati</taxon>
        <taxon>Spirochaetota</taxon>
        <taxon>Spirochaetia</taxon>
        <taxon>Brevinematales</taxon>
        <taxon>Thermospiraceae</taxon>
        <taxon>Thermospira</taxon>
    </lineage>
</organism>
<evidence type="ECO:0000313" key="18">
    <source>
        <dbReference type="Proteomes" id="UP001056539"/>
    </source>
</evidence>
<evidence type="ECO:0000256" key="9">
    <source>
        <dbReference type="ARBA" id="ARBA00022833"/>
    </source>
</evidence>
<dbReference type="KEGG" id="taqu:KDW03_01295"/>
<evidence type="ECO:0000256" key="14">
    <source>
        <dbReference type="SAM" id="Coils"/>
    </source>
</evidence>
<dbReference type="GO" id="GO:0032259">
    <property type="term" value="P:methylation"/>
    <property type="evidence" value="ECO:0007669"/>
    <property type="project" value="UniProtKB-KW"/>
</dbReference>
<feature type="domain" description="Cobalamin-independent methionine synthase MetE C-terminal/archaeal" evidence="15">
    <location>
        <begin position="418"/>
        <end position="740"/>
    </location>
</feature>
<evidence type="ECO:0000256" key="4">
    <source>
        <dbReference type="ARBA" id="ARBA00012034"/>
    </source>
</evidence>
<dbReference type="EC" id="2.1.1.14" evidence="4"/>
<feature type="binding site" evidence="11">
    <location>
        <position position="591"/>
    </location>
    <ligand>
        <name>L-homocysteine</name>
        <dbReference type="ChEBI" id="CHEBI:58199"/>
    </ligand>
</feature>
<feature type="binding site" evidence="12">
    <location>
        <position position="657"/>
    </location>
    <ligand>
        <name>Zn(2+)</name>
        <dbReference type="ChEBI" id="CHEBI:29105"/>
        <label>1</label>
        <note>catalytic</note>
    </ligand>
</feature>
<evidence type="ECO:0000256" key="6">
    <source>
        <dbReference type="ARBA" id="ARBA00022605"/>
    </source>
</evidence>
<feature type="binding site" evidence="11">
    <location>
        <position position="18"/>
    </location>
    <ligand>
        <name>5-methyltetrahydropteroyltri-L-glutamate</name>
        <dbReference type="ChEBI" id="CHEBI:58207"/>
    </ligand>
</feature>
<evidence type="ECO:0000256" key="11">
    <source>
        <dbReference type="PIRSR" id="PIRSR000382-1"/>
    </source>
</evidence>
<feature type="binding site" evidence="11">
    <location>
        <position position="591"/>
    </location>
    <ligand>
        <name>L-methionine</name>
        <dbReference type="ChEBI" id="CHEBI:57844"/>
    </ligand>
</feature>
<dbReference type="NCBIfam" id="NF003556">
    <property type="entry name" value="PRK05222.1"/>
    <property type="match status" value="1"/>
</dbReference>
<comment type="cofactor">
    <cofactor evidence="12">
        <name>Zn(2+)</name>
        <dbReference type="ChEBI" id="CHEBI:29105"/>
    </cofactor>
    <text evidence="12">Binds 2 Zn(2+) ions per subunit.</text>
</comment>
<evidence type="ECO:0000256" key="13">
    <source>
        <dbReference type="PIRSR" id="PIRSR000382-3"/>
    </source>
</evidence>
<keyword evidence="18" id="KW-1185">Reference proteome</keyword>
<dbReference type="Gene3D" id="3.20.20.210">
    <property type="match status" value="2"/>
</dbReference>
<feature type="binding site" evidence="12">
    <location>
        <position position="633"/>
    </location>
    <ligand>
        <name>Zn(2+)</name>
        <dbReference type="ChEBI" id="CHEBI:29105"/>
        <label>1</label>
        <note>catalytic</note>
    </ligand>
</feature>
<dbReference type="AlphaFoldDB" id="A0AAX3BEB0"/>
<feature type="domain" description="Cobalamin-independent methionine synthase MetE N-terminal" evidence="16">
    <location>
        <begin position="3"/>
        <end position="302"/>
    </location>
</feature>
<dbReference type="PIRSF" id="PIRSF000382">
    <property type="entry name" value="MeTrfase_B12_ind"/>
    <property type="match status" value="1"/>
</dbReference>
<feature type="binding site" evidence="12">
    <location>
        <position position="718"/>
    </location>
    <ligand>
        <name>Zn(2+)</name>
        <dbReference type="ChEBI" id="CHEBI:29105"/>
        <label>1</label>
        <note>catalytic</note>
    </ligand>
</feature>
<name>A0AAX3BEB0_9SPIR</name>
<feature type="active site" description="Proton donor" evidence="13">
    <location>
        <position position="686"/>
    </location>
</feature>
<evidence type="ECO:0000256" key="12">
    <source>
        <dbReference type="PIRSR" id="PIRSR000382-2"/>
    </source>
</evidence>
<sequence length="748" mass="86145">MKTTVTGFPRIGKNREWKKALEIFWAGKISEEEILQEAQNIQQQHFGMMKDLDFVPIDFALYDHMLETSFLLGVLPDQVQKSSLSHLGKYFALARGFQEKSVDIKAWPMKKWFSTNYHCVRPKISPETTWEADLFFLEYKSTLVKQNPNRRWVIPGPYTFARLSIIEDVPEHEWQQKLLQAYHNLLKRIPGDVQLDEPALVFDMTNREKELFLAFYESLSSYGERLFLQTYFGDVRDIYEELVQLPVKGIGLDFVEGSENLSLIEKFGFPPEKMLLCGIVAGKNVWRTNYEKALSLLGRIASYLPRENIVLSSACSLLHVPYTIEGESFPEEIENGVCFALEKVEEIRQLALLGDILHYQDHPIFQKNREMISKLTARDRDSLCLQKLSALSEKDFQRALPVEQRLPLQKEVLNLAPLPTTTIGSFPQTPELRKLRKGFQENVLSEETYKQEIKKMIASCIKTQEELGIDVLVHGEYERNDMVEYFASFLKGMTTTKNGWVQSYGSRTTKPPLLYGDVTRVSSMTVEWITYAQSLTTKPVKAILTGPITIINWSFCREDISLKEVAYQIALALREEIEELQQKNIRIIQVDEAALRERLPLRKSEWQSYLDIATSAFRLATSTLLPEIQLHTHMCYSEFKDIPEAIEALDADVLTIEASRSELDVLESLRTYSQKRDIGPGVYDIHSPRVPSAEEIETFIQKLLSVIPVEHLWINPDCGLKTRKESEAYASLQHMVEATQKIRKNLFS</sequence>
<keyword evidence="6" id="KW-0028">Amino-acid biosynthesis</keyword>
<dbReference type="PANTHER" id="PTHR30519">
    <property type="entry name" value="5-METHYLTETRAHYDROPTEROYLTRIGLUTAMATE--HOMOCYSTEINE METHYLTRANSFERASE"/>
    <property type="match status" value="1"/>
</dbReference>
<reference evidence="17" key="2">
    <citation type="submission" date="2022-06" db="EMBL/GenBank/DDBJ databases">
        <title>Thermospira aquatica gen. nov., sp. nov.</title>
        <authorList>
            <person name="Ben Ali Gam Z."/>
            <person name="Labat M."/>
        </authorList>
    </citation>
    <scope>NUCLEOTIDE SEQUENCE</scope>
    <source>
        <strain evidence="17">F1F22</strain>
    </source>
</reference>
<dbReference type="InterPro" id="IPR006276">
    <property type="entry name" value="Cobalamin-indep_Met_synthase"/>
</dbReference>
<dbReference type="InterPro" id="IPR002629">
    <property type="entry name" value="Met_Synth_C/arc"/>
</dbReference>
<evidence type="ECO:0000256" key="2">
    <source>
        <dbReference type="ARBA" id="ARBA00004681"/>
    </source>
</evidence>
<proteinExistence type="inferred from homology"/>
<feature type="binding site" evidence="11">
    <location>
        <position position="116"/>
    </location>
    <ligand>
        <name>5-methyltetrahydropteroyltri-L-glutamate</name>
        <dbReference type="ChEBI" id="CHEBI:58207"/>
    </ligand>
</feature>
<dbReference type="EMBL" id="CP073355">
    <property type="protein sequence ID" value="URA10465.1"/>
    <property type="molecule type" value="Genomic_DNA"/>
</dbReference>
<comment type="function">
    <text evidence="1">Catalyzes the transfer of a methyl group from 5-methyltetrahydrofolate to homocysteine resulting in methionine formation.</text>
</comment>
<evidence type="ECO:0000259" key="16">
    <source>
        <dbReference type="Pfam" id="PF08267"/>
    </source>
</evidence>
<dbReference type="RefSeq" id="WP_271435592.1">
    <property type="nucleotide sequence ID" value="NZ_CP073355.1"/>
</dbReference>
<feature type="coiled-coil region" evidence="14">
    <location>
        <begin position="563"/>
        <end position="590"/>
    </location>
</feature>
<protein>
    <recommendedName>
        <fullName evidence="4">5-methyltetrahydropteroyltriglutamate--homocysteine S-methyltransferase</fullName>
        <ecNumber evidence="4">2.1.1.14</ecNumber>
    </recommendedName>
</protein>
<keyword evidence="10" id="KW-0486">Methionine biosynthesis</keyword>
<keyword evidence="5 17" id="KW-0489">Methyltransferase</keyword>
<feature type="binding site" evidence="11">
    <location>
        <begin position="423"/>
        <end position="425"/>
    </location>
    <ligand>
        <name>L-methionine</name>
        <dbReference type="ChEBI" id="CHEBI:57844"/>
    </ligand>
</feature>
<evidence type="ECO:0000313" key="17">
    <source>
        <dbReference type="EMBL" id="URA10465.1"/>
    </source>
</evidence>
<dbReference type="Pfam" id="PF08267">
    <property type="entry name" value="Meth_synt_1"/>
    <property type="match status" value="1"/>
</dbReference>
<feature type="binding site" evidence="11">
    <location>
        <begin position="423"/>
        <end position="425"/>
    </location>
    <ligand>
        <name>L-homocysteine</name>
        <dbReference type="ChEBI" id="CHEBI:58199"/>
    </ligand>
</feature>
<dbReference type="InterPro" id="IPR013215">
    <property type="entry name" value="Cbl-indep_Met_Synth_N"/>
</dbReference>
<dbReference type="SUPFAM" id="SSF51726">
    <property type="entry name" value="UROD/MetE-like"/>
    <property type="match status" value="2"/>
</dbReference>
<feature type="binding site" evidence="11">
    <location>
        <position position="476"/>
    </location>
    <ligand>
        <name>L-methionine</name>
        <dbReference type="ChEBI" id="CHEBI:57844"/>
    </ligand>
</feature>
<dbReference type="GO" id="GO:0003871">
    <property type="term" value="F:5-methyltetrahydropteroyltriglutamate-homocysteine S-methyltransferase activity"/>
    <property type="evidence" value="ECO:0007669"/>
    <property type="project" value="UniProtKB-EC"/>
</dbReference>
<dbReference type="InterPro" id="IPR038071">
    <property type="entry name" value="UROD/MetE-like_sf"/>
</dbReference>
<dbReference type="Proteomes" id="UP001056539">
    <property type="component" value="Chromosome"/>
</dbReference>
<evidence type="ECO:0000256" key="10">
    <source>
        <dbReference type="ARBA" id="ARBA00023167"/>
    </source>
</evidence>
<feature type="binding site" evidence="11">
    <location>
        <position position="553"/>
    </location>
    <ligand>
        <name>5-methyltetrahydropteroyltri-L-glutamate</name>
        <dbReference type="ChEBI" id="CHEBI:58207"/>
    </ligand>
</feature>
<dbReference type="GO" id="GO:0008270">
    <property type="term" value="F:zinc ion binding"/>
    <property type="evidence" value="ECO:0007669"/>
    <property type="project" value="InterPro"/>
</dbReference>
<evidence type="ECO:0000256" key="3">
    <source>
        <dbReference type="ARBA" id="ARBA00009553"/>
    </source>
</evidence>
<gene>
    <name evidence="17" type="primary">metE</name>
    <name evidence="17" type="ORF">KDW03_01295</name>
</gene>
<keyword evidence="14" id="KW-0175">Coiled coil</keyword>
<accession>A0AAX3BEB0</accession>
<reference evidence="17" key="1">
    <citation type="submission" date="2021-04" db="EMBL/GenBank/DDBJ databases">
        <authorList>
            <person name="Postec A."/>
        </authorList>
    </citation>
    <scope>NUCLEOTIDE SEQUENCE</scope>
    <source>
        <strain evidence="17">F1F22</strain>
    </source>
</reference>
<evidence type="ECO:0000256" key="5">
    <source>
        <dbReference type="ARBA" id="ARBA00022603"/>
    </source>
</evidence>
<keyword evidence="8 12" id="KW-0479">Metal-binding</keyword>
<evidence type="ECO:0000259" key="15">
    <source>
        <dbReference type="Pfam" id="PF01717"/>
    </source>
</evidence>
<feature type="binding site" evidence="12">
    <location>
        <position position="635"/>
    </location>
    <ligand>
        <name>Zn(2+)</name>
        <dbReference type="ChEBI" id="CHEBI:29105"/>
        <label>1</label>
        <note>catalytic</note>
    </ligand>
</feature>
<comment type="similarity">
    <text evidence="3">Belongs to the vitamin-B12 independent methionine synthase family.</text>
</comment>
<evidence type="ECO:0000256" key="1">
    <source>
        <dbReference type="ARBA" id="ARBA00002777"/>
    </source>
</evidence>
<keyword evidence="9 12" id="KW-0862">Zinc</keyword>
<dbReference type="GO" id="GO:0009086">
    <property type="term" value="P:methionine biosynthetic process"/>
    <property type="evidence" value="ECO:0007669"/>
    <property type="project" value="UniProtKB-KW"/>
</dbReference>
<evidence type="ECO:0000256" key="8">
    <source>
        <dbReference type="ARBA" id="ARBA00022723"/>
    </source>
</evidence>
<comment type="pathway">
    <text evidence="2">Amino-acid biosynthesis; L-methionine biosynthesis via de novo pathway; L-methionine from L-homocysteine (MetE route): step 1/1.</text>
</comment>
<keyword evidence="7 17" id="KW-0808">Transferase</keyword>
<evidence type="ECO:0000256" key="7">
    <source>
        <dbReference type="ARBA" id="ARBA00022679"/>
    </source>
</evidence>